<dbReference type="AlphaFoldDB" id="A0A369AJ13"/>
<evidence type="ECO:0000313" key="2">
    <source>
        <dbReference type="Proteomes" id="UP000253034"/>
    </source>
</evidence>
<dbReference type="PANTHER" id="PTHR34986">
    <property type="entry name" value="EVOLVED BETA-GALACTOSIDASE SUBUNIT BETA"/>
    <property type="match status" value="1"/>
</dbReference>
<comment type="caution">
    <text evidence="1">The sequence shown here is derived from an EMBL/GenBank/DDBJ whole genome shotgun (WGS) entry which is preliminary data.</text>
</comment>
<reference evidence="1 2" key="1">
    <citation type="submission" date="2018-07" db="EMBL/GenBank/DDBJ databases">
        <title>Genomic Encyclopedia of Type Strains, Phase IV (KMG-IV): sequencing the most valuable type-strain genomes for metagenomic binning, comparative biology and taxonomic classification.</title>
        <authorList>
            <person name="Goeker M."/>
        </authorList>
    </citation>
    <scope>NUCLEOTIDE SEQUENCE [LARGE SCALE GENOMIC DNA]</scope>
    <source>
        <strain evidence="1 2">DSM 27016</strain>
    </source>
</reference>
<dbReference type="InterPro" id="IPR004375">
    <property type="entry name" value="NanQ/TabA/YiaL"/>
</dbReference>
<organism evidence="1 2">
    <name type="scientific">Anaerobacterium chartisolvens</name>
    <dbReference type="NCBI Taxonomy" id="1297424"/>
    <lineage>
        <taxon>Bacteria</taxon>
        <taxon>Bacillati</taxon>
        <taxon>Bacillota</taxon>
        <taxon>Clostridia</taxon>
        <taxon>Eubacteriales</taxon>
        <taxon>Oscillospiraceae</taxon>
        <taxon>Anaerobacterium</taxon>
    </lineage>
</organism>
<protein>
    <submittedName>
        <fullName evidence="1">YhcH/YjgK/YiaL family protein</fullName>
    </submittedName>
</protein>
<dbReference type="Pfam" id="PF04074">
    <property type="entry name" value="DUF386"/>
    <property type="match status" value="1"/>
</dbReference>
<dbReference type="Proteomes" id="UP000253034">
    <property type="component" value="Unassembled WGS sequence"/>
</dbReference>
<keyword evidence="2" id="KW-1185">Reference proteome</keyword>
<name>A0A369AJ13_9FIRM</name>
<dbReference type="Gene3D" id="2.60.120.370">
    <property type="entry name" value="YhcH/YjgK/YiaL"/>
    <property type="match status" value="1"/>
</dbReference>
<accession>A0A369AJ13</accession>
<dbReference type="EMBL" id="QPJT01000036">
    <property type="protein sequence ID" value="RCX09350.1"/>
    <property type="molecule type" value="Genomic_DNA"/>
</dbReference>
<sequence length="147" mass="16380">MDKIENAHLYYGMGERIAAGLKFLQQGNMAGMECGRYEIDGCEVYAVVSAYKSQIDEKALFEAHRNYIDIQYIAGGCERIGAAHIGLLKEAKEYDEANDFMLYEGTGDFFVAGQGTFAIFWPHDAHMPGMAEGKPQDVKKVVVKVRV</sequence>
<dbReference type="GO" id="GO:0005829">
    <property type="term" value="C:cytosol"/>
    <property type="evidence" value="ECO:0007669"/>
    <property type="project" value="TreeGrafter"/>
</dbReference>
<gene>
    <name evidence="1" type="ORF">DFR58_13626</name>
</gene>
<evidence type="ECO:0000313" key="1">
    <source>
        <dbReference type="EMBL" id="RCX09350.1"/>
    </source>
</evidence>
<dbReference type="InterPro" id="IPR037012">
    <property type="entry name" value="NanQ/TabA/YiaL_sf"/>
</dbReference>
<dbReference type="PANTHER" id="PTHR34986:SF1">
    <property type="entry name" value="PROTEIN YIAL"/>
    <property type="match status" value="1"/>
</dbReference>
<proteinExistence type="predicted"/>
<dbReference type="SUPFAM" id="SSF51197">
    <property type="entry name" value="Clavaminate synthase-like"/>
    <property type="match status" value="1"/>
</dbReference>
<dbReference type="NCBIfam" id="TIGR00022">
    <property type="entry name" value="YhcH/YjgK/YiaL family protein"/>
    <property type="match status" value="1"/>
</dbReference>